<keyword evidence="8" id="KW-1185">Reference proteome</keyword>
<keyword evidence="1" id="KW-0436">Ligase</keyword>
<evidence type="ECO:0000256" key="4">
    <source>
        <dbReference type="ARBA" id="ARBA00022917"/>
    </source>
</evidence>
<dbReference type="Gene3D" id="1.10.287.10">
    <property type="entry name" value="S15/NS1, RNA-binding"/>
    <property type="match status" value="1"/>
</dbReference>
<dbReference type="InterPro" id="IPR000738">
    <property type="entry name" value="WHEP-TRS_dom"/>
</dbReference>
<organism evidence="7 8">
    <name type="scientific">Vigna mungo</name>
    <name type="common">Black gram</name>
    <name type="synonym">Phaseolus mungo</name>
    <dbReference type="NCBI Taxonomy" id="3915"/>
    <lineage>
        <taxon>Eukaryota</taxon>
        <taxon>Viridiplantae</taxon>
        <taxon>Streptophyta</taxon>
        <taxon>Embryophyta</taxon>
        <taxon>Tracheophyta</taxon>
        <taxon>Spermatophyta</taxon>
        <taxon>Magnoliopsida</taxon>
        <taxon>eudicotyledons</taxon>
        <taxon>Gunneridae</taxon>
        <taxon>Pentapetalae</taxon>
        <taxon>rosids</taxon>
        <taxon>fabids</taxon>
        <taxon>Fabales</taxon>
        <taxon>Fabaceae</taxon>
        <taxon>Papilionoideae</taxon>
        <taxon>50 kb inversion clade</taxon>
        <taxon>NPAAA clade</taxon>
        <taxon>indigoferoid/millettioid clade</taxon>
        <taxon>Phaseoleae</taxon>
        <taxon>Vigna</taxon>
    </lineage>
</organism>
<dbReference type="Pfam" id="PF00458">
    <property type="entry name" value="WHEP-TRS"/>
    <property type="match status" value="1"/>
</dbReference>
<dbReference type="GO" id="GO:0004812">
    <property type="term" value="F:aminoacyl-tRNA ligase activity"/>
    <property type="evidence" value="ECO:0007669"/>
    <property type="project" value="UniProtKB-KW"/>
</dbReference>
<keyword evidence="4" id="KW-0648">Protein biosynthesis</keyword>
<dbReference type="InterPro" id="IPR045864">
    <property type="entry name" value="aa-tRNA-synth_II/BPL/LPL"/>
</dbReference>
<name>A0AAQ3S7R8_VIGMU</name>
<protein>
    <recommendedName>
        <fullName evidence="6">WHEP-TRS domain-containing protein</fullName>
    </recommendedName>
</protein>
<gene>
    <name evidence="7" type="ORF">V8G54_006855</name>
</gene>
<dbReference type="GO" id="GO:0006418">
    <property type="term" value="P:tRNA aminoacylation for protein translation"/>
    <property type="evidence" value="ECO:0007669"/>
    <property type="project" value="InterPro"/>
</dbReference>
<dbReference type="InterPro" id="IPR009068">
    <property type="entry name" value="uS15_NS1_RNA-bd_sf"/>
</dbReference>
<dbReference type="Gene3D" id="3.30.930.10">
    <property type="entry name" value="Bira Bifunctional Protein, Domain 2"/>
    <property type="match status" value="1"/>
</dbReference>
<dbReference type="Proteomes" id="UP001374535">
    <property type="component" value="Chromosome 2"/>
</dbReference>
<keyword evidence="2" id="KW-0547">Nucleotide-binding</keyword>
<keyword evidence="3" id="KW-0067">ATP-binding</keyword>
<dbReference type="GO" id="GO:0005524">
    <property type="term" value="F:ATP binding"/>
    <property type="evidence" value="ECO:0007669"/>
    <property type="project" value="UniProtKB-KW"/>
</dbReference>
<evidence type="ECO:0000256" key="2">
    <source>
        <dbReference type="ARBA" id="ARBA00022741"/>
    </source>
</evidence>
<dbReference type="SMART" id="SM00991">
    <property type="entry name" value="WHEP-TRS"/>
    <property type="match status" value="1"/>
</dbReference>
<evidence type="ECO:0000259" key="6">
    <source>
        <dbReference type="SMART" id="SM00991"/>
    </source>
</evidence>
<reference evidence="7 8" key="1">
    <citation type="journal article" date="2023" name="Life. Sci Alliance">
        <title>Evolutionary insights into 3D genome organization and epigenetic landscape of Vigna mungo.</title>
        <authorList>
            <person name="Junaid A."/>
            <person name="Singh B."/>
            <person name="Bhatia S."/>
        </authorList>
    </citation>
    <scope>NUCLEOTIDE SEQUENCE [LARGE SCALE GENOMIC DNA]</scope>
    <source>
        <strain evidence="7">Urdbean</strain>
    </source>
</reference>
<accession>A0AAQ3S7R8</accession>
<dbReference type="AlphaFoldDB" id="A0AAQ3S7R8"/>
<feature type="domain" description="WHEP-TRS" evidence="6">
    <location>
        <begin position="15"/>
        <end position="64"/>
    </location>
</feature>
<proteinExistence type="predicted"/>
<dbReference type="SUPFAM" id="SSF47060">
    <property type="entry name" value="S15/NS1 RNA-binding domain"/>
    <property type="match status" value="1"/>
</dbReference>
<dbReference type="EMBL" id="CP144699">
    <property type="protein sequence ID" value="WVZ19533.1"/>
    <property type="molecule type" value="Genomic_DNA"/>
</dbReference>
<evidence type="ECO:0000313" key="8">
    <source>
        <dbReference type="Proteomes" id="UP001374535"/>
    </source>
</evidence>
<keyword evidence="5" id="KW-0030">Aminoacyl-tRNA synthetase</keyword>
<evidence type="ECO:0000313" key="7">
    <source>
        <dbReference type="EMBL" id="WVZ19533.1"/>
    </source>
</evidence>
<evidence type="ECO:0000256" key="3">
    <source>
        <dbReference type="ARBA" id="ARBA00022840"/>
    </source>
</evidence>
<evidence type="ECO:0000256" key="5">
    <source>
        <dbReference type="ARBA" id="ARBA00023146"/>
    </source>
</evidence>
<evidence type="ECO:0000256" key="1">
    <source>
        <dbReference type="ARBA" id="ARBA00022598"/>
    </source>
</evidence>
<sequence length="156" mass="17421">MAAIDDSLCKSFADKHAVFEAQGSVVRTLKAVGAPKTEINTAIETLNALKLEKTSIERSLIGGSDIREAFRQAVVNTLEWCLFYIPSFKIYRGVAGLFDYGPPGCATPLLDFSPLKWFLLLDFSHHATFQLSLCHVLKNRHIIVLPVHNFNFVNEI</sequence>